<evidence type="ECO:0000256" key="5">
    <source>
        <dbReference type="ARBA" id="ARBA00022989"/>
    </source>
</evidence>
<dbReference type="InterPro" id="IPR018939">
    <property type="entry name" value="Autophagy-rel_prot_27"/>
</dbReference>
<evidence type="ECO:0000256" key="7">
    <source>
        <dbReference type="SAM" id="Phobius"/>
    </source>
</evidence>
<evidence type="ECO:0008006" key="11">
    <source>
        <dbReference type="Google" id="ProtNLM"/>
    </source>
</evidence>
<evidence type="ECO:0000313" key="9">
    <source>
        <dbReference type="EMBL" id="KAJ5079279.1"/>
    </source>
</evidence>
<feature type="signal peptide" evidence="8">
    <location>
        <begin position="1"/>
        <end position="20"/>
    </location>
</feature>
<gene>
    <name evidence="9" type="ORF">M0811_04300</name>
</gene>
<organism evidence="9 10">
    <name type="scientific">Anaeramoeba ignava</name>
    <name type="common">Anaerobic marine amoeba</name>
    <dbReference type="NCBI Taxonomy" id="1746090"/>
    <lineage>
        <taxon>Eukaryota</taxon>
        <taxon>Metamonada</taxon>
        <taxon>Anaeramoebidae</taxon>
        <taxon>Anaeramoeba</taxon>
    </lineage>
</organism>
<keyword evidence="6 7" id="KW-0472">Membrane</keyword>
<feature type="chain" id="PRO_5040398339" description="Autophagy-related protein 27" evidence="8">
    <location>
        <begin position="21"/>
        <end position="244"/>
    </location>
</feature>
<evidence type="ECO:0000256" key="8">
    <source>
        <dbReference type="SAM" id="SignalP"/>
    </source>
</evidence>
<evidence type="ECO:0000256" key="3">
    <source>
        <dbReference type="ARBA" id="ARBA00022729"/>
    </source>
</evidence>
<dbReference type="OrthoDB" id="29460at2759"/>
<feature type="transmembrane region" description="Helical" evidence="7">
    <location>
        <begin position="176"/>
        <end position="197"/>
    </location>
</feature>
<comment type="subcellular location">
    <subcellularLocation>
        <location evidence="1">Preautophagosomal structure membrane</location>
        <topology evidence="1">Single-pass type I membrane protein</topology>
    </subcellularLocation>
</comment>
<proteinExistence type="predicted"/>
<evidence type="ECO:0000256" key="2">
    <source>
        <dbReference type="ARBA" id="ARBA00022692"/>
    </source>
</evidence>
<evidence type="ECO:0000256" key="6">
    <source>
        <dbReference type="ARBA" id="ARBA00023136"/>
    </source>
</evidence>
<keyword evidence="2 7" id="KW-0812">Transmembrane</keyword>
<keyword evidence="4" id="KW-0653">Protein transport</keyword>
<keyword evidence="4" id="KW-0813">Transport</keyword>
<dbReference type="AlphaFoldDB" id="A0A9Q0LVH0"/>
<dbReference type="EMBL" id="JAPDFW010000033">
    <property type="protein sequence ID" value="KAJ5079279.1"/>
    <property type="molecule type" value="Genomic_DNA"/>
</dbReference>
<dbReference type="InterPro" id="IPR009011">
    <property type="entry name" value="Man6P_isomerase_rcpt-bd_dom_sf"/>
</dbReference>
<dbReference type="GO" id="GO:0000139">
    <property type="term" value="C:Golgi membrane"/>
    <property type="evidence" value="ECO:0007669"/>
    <property type="project" value="UniProtKB-SubCell"/>
</dbReference>
<evidence type="ECO:0000256" key="1">
    <source>
        <dbReference type="ARBA" id="ARBA00004472"/>
    </source>
</evidence>
<accession>A0A9Q0LVH0</accession>
<evidence type="ECO:0000256" key="4">
    <source>
        <dbReference type="ARBA" id="ARBA00022927"/>
    </source>
</evidence>
<dbReference type="PANTHER" id="PTHR15071">
    <property type="entry name" value="MANNOSE-6-PHOSPHATE RECEPTOR FAMILY MEMBER"/>
    <property type="match status" value="1"/>
</dbReference>
<protein>
    <recommendedName>
        <fullName evidence="11">Autophagy-related protein 27</fullName>
    </recommendedName>
</protein>
<reference evidence="9" key="1">
    <citation type="submission" date="2022-10" db="EMBL/GenBank/DDBJ databases">
        <title>Novel sulphate-reducing endosymbionts in the free-living metamonad Anaeramoeba.</title>
        <authorList>
            <person name="Jerlstrom-Hultqvist J."/>
            <person name="Cepicka I."/>
            <person name="Gallot-Lavallee L."/>
            <person name="Salas-Leiva D."/>
            <person name="Curtis B.A."/>
            <person name="Zahonova K."/>
            <person name="Pipaliya S."/>
            <person name="Dacks J."/>
            <person name="Roger A.J."/>
        </authorList>
    </citation>
    <scope>NUCLEOTIDE SEQUENCE</scope>
    <source>
        <strain evidence="9">BMAN</strain>
    </source>
</reference>
<sequence length="244" mass="27845">MKFSRFLLVILLLTPIFTDCQYKDYNFNSLDQNLWHIQTPSQGDGYVYDYFFRLCSPLIDADFENSEDCKCCLFEVWSYTNPMGIQVDQYPNHTDYFCRTMGVQNPPVWGESNGLPYVIYSGGYYDRRMKIQFVCDENANGYVKSVSESKDTSTIYTLQLATNIVCEESSKKLSGGWVFIIIITAGTVLYCGIGIPYKKFAKHETGKNILPNSGFWSSLPGLISDGFKYVFSGCKKKNATYETI</sequence>
<name>A0A9Q0LVH0_ANAIG</name>
<dbReference type="Pfam" id="PF09451">
    <property type="entry name" value="ATG27"/>
    <property type="match status" value="1"/>
</dbReference>
<dbReference type="Gene3D" id="2.70.130.10">
    <property type="entry name" value="Mannose-6-phosphate receptor binding domain"/>
    <property type="match status" value="1"/>
</dbReference>
<dbReference type="SUPFAM" id="SSF50911">
    <property type="entry name" value="Mannose 6-phosphate receptor domain"/>
    <property type="match status" value="1"/>
</dbReference>
<dbReference type="GO" id="GO:0034045">
    <property type="term" value="C:phagophore assembly site membrane"/>
    <property type="evidence" value="ECO:0007669"/>
    <property type="project" value="UniProtKB-SubCell"/>
</dbReference>
<keyword evidence="3 8" id="KW-0732">Signal</keyword>
<comment type="caution">
    <text evidence="9">The sequence shown here is derived from an EMBL/GenBank/DDBJ whole genome shotgun (WGS) entry which is preliminary data.</text>
</comment>
<keyword evidence="10" id="KW-1185">Reference proteome</keyword>
<dbReference type="GO" id="GO:0015031">
    <property type="term" value="P:protein transport"/>
    <property type="evidence" value="ECO:0007669"/>
    <property type="project" value="UniProtKB-KW"/>
</dbReference>
<dbReference type="Proteomes" id="UP001149090">
    <property type="component" value="Unassembled WGS sequence"/>
</dbReference>
<keyword evidence="5 7" id="KW-1133">Transmembrane helix</keyword>
<evidence type="ECO:0000313" key="10">
    <source>
        <dbReference type="Proteomes" id="UP001149090"/>
    </source>
</evidence>
<dbReference type="PANTHER" id="PTHR15071:SF0">
    <property type="entry name" value="MANNOSE 6-PHOSPHATE RECEPTOR-LIKE PROTEIN 1"/>
    <property type="match status" value="1"/>
</dbReference>